<keyword evidence="8" id="KW-0345">HDL</keyword>
<protein>
    <recommendedName>
        <fullName evidence="4">Apolipoprotein M</fullName>
    </recommendedName>
</protein>
<evidence type="ECO:0000256" key="11">
    <source>
        <dbReference type="ARBA" id="ARBA00025553"/>
    </source>
</evidence>
<evidence type="ECO:0000256" key="7">
    <source>
        <dbReference type="ARBA" id="ARBA00022729"/>
    </source>
</evidence>
<keyword evidence="9" id="KW-0445">Lipid transport</keyword>
<comment type="subunit">
    <text evidence="3">Interacts with LRP2; LRP2 mediates APOM renal uptake and subsequent lysosomal degradation.</text>
</comment>
<evidence type="ECO:0000313" key="12">
    <source>
        <dbReference type="EMBL" id="AAH78609.1"/>
    </source>
</evidence>
<dbReference type="PRINTS" id="PR00179">
    <property type="entry name" value="LIPOCALIN"/>
</dbReference>
<organism evidence="12">
    <name type="scientific">Xenopus laevis</name>
    <name type="common">African clawed frog</name>
    <dbReference type="NCBI Taxonomy" id="8355"/>
    <lineage>
        <taxon>Eukaryota</taxon>
        <taxon>Metazoa</taxon>
        <taxon>Chordata</taxon>
        <taxon>Craniata</taxon>
        <taxon>Vertebrata</taxon>
        <taxon>Euteleostomi</taxon>
        <taxon>Amphibia</taxon>
        <taxon>Batrachia</taxon>
        <taxon>Anura</taxon>
        <taxon>Pipoidea</taxon>
        <taxon>Pipidae</taxon>
        <taxon>Xenopodinae</taxon>
        <taxon>Xenopus</taxon>
        <taxon>Xenopus</taxon>
    </lineage>
</organism>
<dbReference type="SUPFAM" id="SSF50814">
    <property type="entry name" value="Lipocalins"/>
    <property type="match status" value="1"/>
</dbReference>
<dbReference type="InterPro" id="IPR012674">
    <property type="entry name" value="Calycin"/>
</dbReference>
<keyword evidence="5" id="KW-0813">Transport</keyword>
<dbReference type="InterPro" id="IPR022734">
    <property type="entry name" value="ApoM"/>
</dbReference>
<proteinExistence type="evidence at transcript level"/>
<evidence type="ECO:0000256" key="10">
    <source>
        <dbReference type="ARBA" id="ARBA00023157"/>
    </source>
</evidence>
<dbReference type="GO" id="GO:0034362">
    <property type="term" value="C:low-density lipoprotein particle"/>
    <property type="evidence" value="ECO:0007669"/>
    <property type="project" value="TreeGrafter"/>
</dbReference>
<evidence type="ECO:0000256" key="9">
    <source>
        <dbReference type="ARBA" id="ARBA00023055"/>
    </source>
</evidence>
<dbReference type="GO" id="GO:0034364">
    <property type="term" value="C:high-density lipoprotein particle"/>
    <property type="evidence" value="ECO:0007669"/>
    <property type="project" value="UniProtKB-KW"/>
</dbReference>
<dbReference type="GO" id="GO:0005319">
    <property type="term" value="F:lipid transporter activity"/>
    <property type="evidence" value="ECO:0007669"/>
    <property type="project" value="TreeGrafter"/>
</dbReference>
<dbReference type="GO" id="GO:0034384">
    <property type="term" value="P:high-density lipoprotein particle clearance"/>
    <property type="evidence" value="ECO:0007669"/>
    <property type="project" value="TreeGrafter"/>
</dbReference>
<dbReference type="CDD" id="cd19450">
    <property type="entry name" value="lipocalin_ApoM"/>
    <property type="match status" value="1"/>
</dbReference>
<comment type="function">
    <text evidence="11">Probably involved in lipid transport. Can bind sphingosine-1-phosphate, myristic acid, palmitic acid and stearic acid, retinol, all-trans-retinoic acid and 9-cis-retinoic acid.</text>
</comment>
<evidence type="ECO:0000256" key="5">
    <source>
        <dbReference type="ARBA" id="ARBA00022448"/>
    </source>
</evidence>
<dbReference type="GO" id="GO:0033344">
    <property type="term" value="P:cholesterol efflux"/>
    <property type="evidence" value="ECO:0007669"/>
    <property type="project" value="TreeGrafter"/>
</dbReference>
<comment type="similarity">
    <text evidence="2">Belongs to the calycin superfamily. Lipocalin family. Highly divergent.</text>
</comment>
<name>Q66KP3_XENLA</name>
<dbReference type="GO" id="GO:0034361">
    <property type="term" value="C:very-low-density lipoprotein particle"/>
    <property type="evidence" value="ECO:0007669"/>
    <property type="project" value="TreeGrafter"/>
</dbReference>
<dbReference type="Pfam" id="PF11032">
    <property type="entry name" value="ApoM"/>
    <property type="match status" value="1"/>
</dbReference>
<dbReference type="GO" id="GO:0034380">
    <property type="term" value="P:high-density lipoprotein particle assembly"/>
    <property type="evidence" value="ECO:0007669"/>
    <property type="project" value="TreeGrafter"/>
</dbReference>
<keyword evidence="7" id="KW-0732">Signal</keyword>
<gene>
    <name evidence="12" type="primary">LOC446928</name>
</gene>
<dbReference type="EMBL" id="BC078609">
    <property type="protein sequence ID" value="AAH78609.1"/>
    <property type="molecule type" value="mRNA"/>
</dbReference>
<dbReference type="PANTHER" id="PTHR32028:SF1">
    <property type="entry name" value="APOLIPOPROTEIN M"/>
    <property type="match status" value="1"/>
</dbReference>
<evidence type="ECO:0000256" key="1">
    <source>
        <dbReference type="ARBA" id="ARBA00004613"/>
    </source>
</evidence>
<keyword evidence="6" id="KW-0964">Secreted</keyword>
<dbReference type="GO" id="GO:0034375">
    <property type="term" value="P:high-density lipoprotein particle remodeling"/>
    <property type="evidence" value="ECO:0007669"/>
    <property type="project" value="TreeGrafter"/>
</dbReference>
<keyword evidence="10" id="KW-1015">Disulfide bond</keyword>
<dbReference type="Gene3D" id="2.40.128.20">
    <property type="match status" value="1"/>
</dbReference>
<evidence type="ECO:0000256" key="6">
    <source>
        <dbReference type="ARBA" id="ARBA00022525"/>
    </source>
</evidence>
<dbReference type="GO" id="GO:0005543">
    <property type="term" value="F:phospholipid binding"/>
    <property type="evidence" value="ECO:0007669"/>
    <property type="project" value="TreeGrafter"/>
</dbReference>
<accession>Q66KP3</accession>
<evidence type="ECO:0000256" key="2">
    <source>
        <dbReference type="ARBA" id="ARBA00007071"/>
    </source>
</evidence>
<evidence type="ECO:0000256" key="3">
    <source>
        <dbReference type="ARBA" id="ARBA00011559"/>
    </source>
</evidence>
<feature type="non-terminal residue" evidence="12">
    <location>
        <position position="1"/>
    </location>
</feature>
<evidence type="ECO:0000256" key="8">
    <source>
        <dbReference type="ARBA" id="ARBA00022850"/>
    </source>
</evidence>
<comment type="subcellular location">
    <subcellularLocation>
        <location evidence="1">Secreted</location>
    </subcellularLocation>
</comment>
<sequence length="215" mass="24977">GREQLGEGANLLNVSELSERTIETLTDMIHNIWHYFLYLYGLFLDSLSVCDNNNRLSTLSINKTQFPSQYLGRWYFLAAAAIPGTTSLETFTVMDNAEFSVRQCREEEKLDFRAAIRIKDGPCVPRKWIYLLPEGSIELRTEGHPDRLTQLFPPRCPHCVILKETDNSYARLLLYSRTPQLEEEFMEEFKKKSSCEGYTDILTLPQQQDYCQIED</sequence>
<dbReference type="PANTHER" id="PTHR32028">
    <property type="entry name" value="APOLIPOPROTEIN M"/>
    <property type="match status" value="1"/>
</dbReference>
<reference evidence="12" key="1">
    <citation type="submission" date="2004-07" db="EMBL/GenBank/DDBJ databases">
        <authorList>
            <consortium name="NIH - Xenopus Gene Collection (XGC) project"/>
        </authorList>
    </citation>
    <scope>NUCLEOTIDE SEQUENCE [LARGE SCALE MRNA]</scope>
    <source>
        <tissue evidence="12">Whole</tissue>
    </source>
</reference>
<evidence type="ECO:0000256" key="4">
    <source>
        <dbReference type="ARBA" id="ARBA00019937"/>
    </source>
</evidence>
<dbReference type="AlphaFoldDB" id="Q66KP3"/>